<evidence type="ECO:0000256" key="1">
    <source>
        <dbReference type="ARBA" id="ARBA00004123"/>
    </source>
</evidence>
<evidence type="ECO:0000256" key="4">
    <source>
        <dbReference type="ARBA" id="ARBA00023242"/>
    </source>
</evidence>
<dbReference type="InterPro" id="IPR036322">
    <property type="entry name" value="WD40_repeat_dom_sf"/>
</dbReference>
<dbReference type="SUPFAM" id="SSF50978">
    <property type="entry name" value="WD40 repeat-like"/>
    <property type="match status" value="1"/>
</dbReference>
<dbReference type="InterPro" id="IPR015943">
    <property type="entry name" value="WD40/YVTN_repeat-like_dom_sf"/>
</dbReference>
<evidence type="ECO:0000313" key="6">
    <source>
        <dbReference type="EMBL" id="KAK6751491.1"/>
    </source>
</evidence>
<evidence type="ECO:0000256" key="5">
    <source>
        <dbReference type="PROSITE-ProRule" id="PRU00221"/>
    </source>
</evidence>
<proteinExistence type="predicted"/>
<name>A0ABR1DM07_NECAM</name>
<feature type="repeat" description="WD" evidence="5">
    <location>
        <begin position="314"/>
        <end position="350"/>
    </location>
</feature>
<organism evidence="6 7">
    <name type="scientific">Necator americanus</name>
    <name type="common">Human hookworm</name>
    <dbReference type="NCBI Taxonomy" id="51031"/>
    <lineage>
        <taxon>Eukaryota</taxon>
        <taxon>Metazoa</taxon>
        <taxon>Ecdysozoa</taxon>
        <taxon>Nematoda</taxon>
        <taxon>Chromadorea</taxon>
        <taxon>Rhabditida</taxon>
        <taxon>Rhabditina</taxon>
        <taxon>Rhabditomorpha</taxon>
        <taxon>Strongyloidea</taxon>
        <taxon>Ancylostomatidae</taxon>
        <taxon>Bunostominae</taxon>
        <taxon>Necator</taxon>
    </lineage>
</organism>
<keyword evidence="7" id="KW-1185">Reference proteome</keyword>
<dbReference type="PANTHER" id="PTHR22652:SF0">
    <property type="entry name" value="NUCLEOPORIN NUP43"/>
    <property type="match status" value="1"/>
</dbReference>
<reference evidence="6 7" key="1">
    <citation type="submission" date="2023-08" db="EMBL/GenBank/DDBJ databases">
        <title>A Necator americanus chromosomal reference genome.</title>
        <authorList>
            <person name="Ilik V."/>
            <person name="Petrzelkova K.J."/>
            <person name="Pardy F."/>
            <person name="Fuh T."/>
            <person name="Niatou-Singa F.S."/>
            <person name="Gouil Q."/>
            <person name="Baker L."/>
            <person name="Ritchie M.E."/>
            <person name="Jex A.R."/>
            <person name="Gazzola D."/>
            <person name="Li H."/>
            <person name="Toshio Fujiwara R."/>
            <person name="Zhan B."/>
            <person name="Aroian R.V."/>
            <person name="Pafco B."/>
            <person name="Schwarz E.M."/>
        </authorList>
    </citation>
    <scope>NUCLEOTIDE SEQUENCE [LARGE SCALE GENOMIC DNA]</scope>
    <source>
        <strain evidence="6 7">Aroian</strain>
        <tissue evidence="6">Whole animal</tissue>
    </source>
</reference>
<dbReference type="Proteomes" id="UP001303046">
    <property type="component" value="Unassembled WGS sequence"/>
</dbReference>
<evidence type="ECO:0000256" key="2">
    <source>
        <dbReference type="ARBA" id="ARBA00022574"/>
    </source>
</evidence>
<protein>
    <recommendedName>
        <fullName evidence="8">WD domain, G-beta repeat protein</fullName>
    </recommendedName>
</protein>
<evidence type="ECO:0000313" key="7">
    <source>
        <dbReference type="Proteomes" id="UP001303046"/>
    </source>
</evidence>
<evidence type="ECO:0000256" key="3">
    <source>
        <dbReference type="ARBA" id="ARBA00022737"/>
    </source>
</evidence>
<dbReference type="PROSITE" id="PS50082">
    <property type="entry name" value="WD_REPEATS_2"/>
    <property type="match status" value="1"/>
</dbReference>
<dbReference type="SMART" id="SM00320">
    <property type="entry name" value="WD40"/>
    <property type="match status" value="3"/>
</dbReference>
<keyword evidence="2 5" id="KW-0853">WD repeat</keyword>
<comment type="subcellular location">
    <subcellularLocation>
        <location evidence="1">Nucleus</location>
    </subcellularLocation>
</comment>
<comment type="caution">
    <text evidence="6">The sequence shown here is derived from an EMBL/GenBank/DDBJ whole genome shotgun (WGS) entry which is preliminary data.</text>
</comment>
<accession>A0ABR1DM07</accession>
<dbReference type="EMBL" id="JAVFWL010000004">
    <property type="protein sequence ID" value="KAK6751491.1"/>
    <property type="molecule type" value="Genomic_DNA"/>
</dbReference>
<evidence type="ECO:0008006" key="8">
    <source>
        <dbReference type="Google" id="ProtNLM"/>
    </source>
</evidence>
<keyword evidence="4" id="KW-0539">Nucleus</keyword>
<sequence length="422" mass="46142">MNYTGDEQETENDEVWAITSIRVAPRRRDARSNRRVAMRRIALLRIWKMAMTTLRSAEYPAQRPAIIDISMDKEEPKEERKDYSQQTFAKLRKVRFLPYGSRLLWLGYSDGRCASLWKRSDGDDDIEDPFEELCRLPLDADPFDMCTCGPGLTCVSFTSGDLSILDNTNDKLIKVKDIKNVHGKGDSRVISGFGSHNIVSGSSNGSLVKVDVESGNITVLYKGNSGIRSLTTLAGGTLLASGHSAGQVLIWDCRSPTFSKPSIVCVPSKRRLDAITTLTNHPAQASLLSLGTDLGTVGFCDVRGVAHDLIINSFDVATSTITQVEFHPECGDHLVCASADGSLVHWDVSSVNINCPSTGTRQSPWLSDSLSQNVELDTLRSPVFGSVNGFGIEGISVVAAIDMCMLYMYENVSFPIGTAAHH</sequence>
<dbReference type="InterPro" id="IPR001680">
    <property type="entry name" value="WD40_rpt"/>
</dbReference>
<dbReference type="Gene3D" id="2.130.10.10">
    <property type="entry name" value="YVTN repeat-like/Quinoprotein amine dehydrogenase"/>
    <property type="match status" value="1"/>
</dbReference>
<gene>
    <name evidence="6" type="primary">Necator_chrIV.g16391</name>
    <name evidence="6" type="ORF">RB195_003095</name>
</gene>
<keyword evidence="3" id="KW-0677">Repeat</keyword>
<dbReference type="PANTHER" id="PTHR22652">
    <property type="entry name" value="NUCLEOPORIN NUP43"/>
    <property type="match status" value="1"/>
</dbReference>